<dbReference type="AlphaFoldDB" id="A0A8J2XSK1"/>
<dbReference type="PROSITE" id="PS01081">
    <property type="entry name" value="HTH_TETR_1"/>
    <property type="match status" value="1"/>
</dbReference>
<comment type="caution">
    <text evidence="4">The sequence shown here is derived from an EMBL/GenBank/DDBJ whole genome shotgun (WGS) entry which is preliminary data.</text>
</comment>
<dbReference type="Pfam" id="PF00440">
    <property type="entry name" value="TetR_N"/>
    <property type="match status" value="1"/>
</dbReference>
<dbReference type="EMBL" id="BMJC01000004">
    <property type="protein sequence ID" value="GGB09828.1"/>
    <property type="molecule type" value="Genomic_DNA"/>
</dbReference>
<evidence type="ECO:0000259" key="3">
    <source>
        <dbReference type="PROSITE" id="PS50977"/>
    </source>
</evidence>
<dbReference type="PANTHER" id="PTHR30328">
    <property type="entry name" value="TRANSCRIPTIONAL REPRESSOR"/>
    <property type="match status" value="1"/>
</dbReference>
<keyword evidence="5" id="KW-1185">Reference proteome</keyword>
<protein>
    <submittedName>
        <fullName evidence="4">TetR family transcriptional regulator</fullName>
    </submittedName>
</protein>
<evidence type="ECO:0000313" key="5">
    <source>
        <dbReference type="Proteomes" id="UP000607559"/>
    </source>
</evidence>
<dbReference type="SUPFAM" id="SSF46689">
    <property type="entry name" value="Homeodomain-like"/>
    <property type="match status" value="1"/>
</dbReference>
<feature type="domain" description="HTH tetR-type" evidence="3">
    <location>
        <begin position="2"/>
        <end position="62"/>
    </location>
</feature>
<name>A0A8J2XSK1_9BACT</name>
<dbReference type="InterPro" id="IPR041490">
    <property type="entry name" value="KstR2_TetR_C"/>
</dbReference>
<dbReference type="InterPro" id="IPR036271">
    <property type="entry name" value="Tet_transcr_reg_TetR-rel_C_sf"/>
</dbReference>
<organism evidence="4 5">
    <name type="scientific">Puia dinghuensis</name>
    <dbReference type="NCBI Taxonomy" id="1792502"/>
    <lineage>
        <taxon>Bacteria</taxon>
        <taxon>Pseudomonadati</taxon>
        <taxon>Bacteroidota</taxon>
        <taxon>Chitinophagia</taxon>
        <taxon>Chitinophagales</taxon>
        <taxon>Chitinophagaceae</taxon>
        <taxon>Puia</taxon>
    </lineage>
</organism>
<feature type="DNA-binding region" description="H-T-H motif" evidence="2">
    <location>
        <begin position="25"/>
        <end position="44"/>
    </location>
</feature>
<reference evidence="4" key="1">
    <citation type="journal article" date="2014" name="Int. J. Syst. Evol. Microbiol.">
        <title>Complete genome sequence of Corynebacterium casei LMG S-19264T (=DSM 44701T), isolated from a smear-ripened cheese.</title>
        <authorList>
            <consortium name="US DOE Joint Genome Institute (JGI-PGF)"/>
            <person name="Walter F."/>
            <person name="Albersmeier A."/>
            <person name="Kalinowski J."/>
            <person name="Ruckert C."/>
        </authorList>
    </citation>
    <scope>NUCLEOTIDE SEQUENCE</scope>
    <source>
        <strain evidence="4">CGMCC 1.15448</strain>
    </source>
</reference>
<evidence type="ECO:0000313" key="4">
    <source>
        <dbReference type="EMBL" id="GGB09828.1"/>
    </source>
</evidence>
<proteinExistence type="predicted"/>
<reference evidence="4" key="2">
    <citation type="submission" date="2020-09" db="EMBL/GenBank/DDBJ databases">
        <authorList>
            <person name="Sun Q."/>
            <person name="Zhou Y."/>
        </authorList>
    </citation>
    <scope>NUCLEOTIDE SEQUENCE</scope>
    <source>
        <strain evidence="4">CGMCC 1.15448</strain>
    </source>
</reference>
<keyword evidence="1 2" id="KW-0238">DNA-binding</keyword>
<dbReference type="InterPro" id="IPR023772">
    <property type="entry name" value="DNA-bd_HTH_TetR-type_CS"/>
</dbReference>
<accession>A0A8J2XSK1</accession>
<dbReference type="RefSeq" id="WP_188934383.1">
    <property type="nucleotide sequence ID" value="NZ_BMJC01000004.1"/>
</dbReference>
<dbReference type="Pfam" id="PF17932">
    <property type="entry name" value="TetR_C_24"/>
    <property type="match status" value="1"/>
</dbReference>
<dbReference type="InterPro" id="IPR001647">
    <property type="entry name" value="HTH_TetR"/>
</dbReference>
<dbReference type="InterPro" id="IPR009057">
    <property type="entry name" value="Homeodomain-like_sf"/>
</dbReference>
<dbReference type="Proteomes" id="UP000607559">
    <property type="component" value="Unassembled WGS sequence"/>
</dbReference>
<dbReference type="PANTHER" id="PTHR30328:SF54">
    <property type="entry name" value="HTH-TYPE TRANSCRIPTIONAL REPRESSOR SCO4008"/>
    <property type="match status" value="1"/>
</dbReference>
<dbReference type="PRINTS" id="PR00455">
    <property type="entry name" value="HTHTETR"/>
</dbReference>
<dbReference type="SUPFAM" id="SSF48498">
    <property type="entry name" value="Tetracyclin repressor-like, C-terminal domain"/>
    <property type="match status" value="1"/>
</dbReference>
<dbReference type="InterPro" id="IPR050109">
    <property type="entry name" value="HTH-type_TetR-like_transc_reg"/>
</dbReference>
<dbReference type="Gene3D" id="1.10.357.10">
    <property type="entry name" value="Tetracycline Repressor, domain 2"/>
    <property type="match status" value="1"/>
</dbReference>
<gene>
    <name evidence="4" type="ORF">GCM10011511_36710</name>
</gene>
<dbReference type="GO" id="GO:0003677">
    <property type="term" value="F:DNA binding"/>
    <property type="evidence" value="ECO:0007669"/>
    <property type="project" value="UniProtKB-UniRule"/>
</dbReference>
<dbReference type="PROSITE" id="PS50977">
    <property type="entry name" value="HTH_TETR_2"/>
    <property type="match status" value="1"/>
</dbReference>
<evidence type="ECO:0000256" key="1">
    <source>
        <dbReference type="ARBA" id="ARBA00023125"/>
    </source>
</evidence>
<evidence type="ECO:0000256" key="2">
    <source>
        <dbReference type="PROSITE-ProRule" id="PRU00335"/>
    </source>
</evidence>
<sequence>MSDKREHILIVAEELFGDKGFDGTSVRDIAQKAGVNLAMISYYFGSKEKLLESLITFRAEYAFGILVELNKDESLSPWDKIDRLVEFYVDRILNNLRFHNIMYHEATSVRNEEIKNRILAIKLRNLEQITKIITDGQQKKLFRQVDVALTVGTIMGTISAYTQSRPYGCAVLTIKEDADDETYRAKLAPRLKAHLKHLLRAHLDIRNETQASN</sequence>